<proteinExistence type="predicted"/>
<dbReference type="RefSeq" id="XP_028033705.1">
    <property type="nucleotide sequence ID" value="XM_028177904.1"/>
</dbReference>
<dbReference type="OrthoDB" id="7425386at2759"/>
<evidence type="ECO:0000313" key="3">
    <source>
        <dbReference type="Proteomes" id="UP000504629"/>
    </source>
</evidence>
<dbReference type="GeneID" id="114245656"/>
<dbReference type="KEGG" id="bman:114245656"/>
<dbReference type="Proteomes" id="UP000504629">
    <property type="component" value="Unplaced"/>
</dbReference>
<organism evidence="3 4">
    <name type="scientific">Bombyx mandarina</name>
    <name type="common">Wild silk moth</name>
    <name type="synonym">Wild silkworm</name>
    <dbReference type="NCBI Taxonomy" id="7092"/>
    <lineage>
        <taxon>Eukaryota</taxon>
        <taxon>Metazoa</taxon>
        <taxon>Ecdysozoa</taxon>
        <taxon>Arthropoda</taxon>
        <taxon>Hexapoda</taxon>
        <taxon>Insecta</taxon>
        <taxon>Pterygota</taxon>
        <taxon>Neoptera</taxon>
        <taxon>Endopterygota</taxon>
        <taxon>Lepidoptera</taxon>
        <taxon>Glossata</taxon>
        <taxon>Ditrysia</taxon>
        <taxon>Bombycoidea</taxon>
        <taxon>Bombycidae</taxon>
        <taxon>Bombycinae</taxon>
        <taxon>Bombyx</taxon>
    </lineage>
</organism>
<feature type="region of interest" description="Disordered" evidence="1">
    <location>
        <begin position="222"/>
        <end position="252"/>
    </location>
</feature>
<dbReference type="AlphaFoldDB" id="A0A6J2JVX7"/>
<protein>
    <submittedName>
        <fullName evidence="4">Uncharacterized protein LOC114245656</fullName>
    </submittedName>
</protein>
<dbReference type="InterPro" id="IPR032061">
    <property type="entry name" value="DUF4802"/>
</dbReference>
<feature type="compositionally biased region" description="Basic and acidic residues" evidence="1">
    <location>
        <begin position="96"/>
        <end position="111"/>
    </location>
</feature>
<accession>A0A6J2JVX7</accession>
<evidence type="ECO:0000313" key="4">
    <source>
        <dbReference type="RefSeq" id="XP_028033705.1"/>
    </source>
</evidence>
<sequence>MSTGGSGAVFFLGTRAHYQVLQRPENRFDLDNGNESTESIYQNRSAQELWPEGKMKDSDNKNRVKECNWSYENEVNVSDEKLREENTGNGIISRSMRRESETASCEKDNDIKPALLNIDPDSASSPKPRRRRHFLSLLSSLTRRKRRHDADETQYLRHIESALMTCTYKESCRCLDCQSRYFECDESEDYSSDDSDYYPQQILPPAPQPMQQEEDDEVFVDTAPSDNTSTDMLLEKEKASISSEEVDESEEDNMHLEVAAGTPILLNYLLTHPITCAIQ</sequence>
<feature type="region of interest" description="Disordered" evidence="1">
    <location>
        <begin position="95"/>
        <end position="130"/>
    </location>
</feature>
<gene>
    <name evidence="4" type="primary">LOC114245656</name>
</gene>
<evidence type="ECO:0000259" key="2">
    <source>
        <dbReference type="Pfam" id="PF16060"/>
    </source>
</evidence>
<name>A0A6J2JVX7_BOMMA</name>
<keyword evidence="3" id="KW-1185">Reference proteome</keyword>
<evidence type="ECO:0000256" key="1">
    <source>
        <dbReference type="SAM" id="MobiDB-lite"/>
    </source>
</evidence>
<feature type="domain" description="DUF4802" evidence="2">
    <location>
        <begin position="164"/>
        <end position="193"/>
    </location>
</feature>
<dbReference type="Pfam" id="PF16060">
    <property type="entry name" value="DUF4802"/>
    <property type="match status" value="1"/>
</dbReference>
<reference evidence="4" key="1">
    <citation type="submission" date="2025-08" db="UniProtKB">
        <authorList>
            <consortium name="RefSeq"/>
        </authorList>
    </citation>
    <scope>IDENTIFICATION</scope>
    <source>
        <tissue evidence="4">Silk gland</tissue>
    </source>
</reference>